<dbReference type="EMBL" id="MHMS01000009">
    <property type="protein sequence ID" value="OGZ32318.1"/>
    <property type="molecule type" value="Genomic_DNA"/>
</dbReference>
<proteinExistence type="inferred from homology"/>
<dbReference type="PANTHER" id="PTHR30258">
    <property type="entry name" value="TYPE II SECRETION SYSTEM PROTEIN GSPE-RELATED"/>
    <property type="match status" value="1"/>
</dbReference>
<feature type="domain" description="Bacterial type II secretion system protein E" evidence="4">
    <location>
        <begin position="238"/>
        <end position="252"/>
    </location>
</feature>
<name>A0A1G2F408_9BACT</name>
<dbReference type="GO" id="GO:0005524">
    <property type="term" value="F:ATP binding"/>
    <property type="evidence" value="ECO:0007669"/>
    <property type="project" value="UniProtKB-KW"/>
</dbReference>
<organism evidence="5 6">
    <name type="scientific">Candidatus Niyogibacteria bacterium RIFCSPLOWO2_12_FULL_41_13</name>
    <dbReference type="NCBI Taxonomy" id="1801726"/>
    <lineage>
        <taxon>Bacteria</taxon>
        <taxon>Candidatus Niyogiibacteriota</taxon>
    </lineage>
</organism>
<dbReference type="CDD" id="cd01129">
    <property type="entry name" value="PulE-GspE-like"/>
    <property type="match status" value="1"/>
</dbReference>
<dbReference type="SUPFAM" id="SSF52540">
    <property type="entry name" value="P-loop containing nucleoside triphosphate hydrolases"/>
    <property type="match status" value="1"/>
</dbReference>
<comment type="caution">
    <text evidence="5">The sequence shown here is derived from an EMBL/GenBank/DDBJ whole genome shotgun (WGS) entry which is preliminary data.</text>
</comment>
<dbReference type="Gene3D" id="3.40.50.300">
    <property type="entry name" value="P-loop containing nucleotide triphosphate hydrolases"/>
    <property type="match status" value="1"/>
</dbReference>
<evidence type="ECO:0000313" key="6">
    <source>
        <dbReference type="Proteomes" id="UP000176787"/>
    </source>
</evidence>
<dbReference type="AlphaFoldDB" id="A0A1G2F408"/>
<protein>
    <recommendedName>
        <fullName evidence="4">Bacterial type II secretion system protein E domain-containing protein</fullName>
    </recommendedName>
</protein>
<sequence>MVEIPEGKLSKFKEEINSLQSFQKILSERLEAKEKSEISELLELVLAGGLNLDSSDIHIEPEEKKAGLRIRLDGILYPVAYFPNDIYKLLISRIKLVSELKLNVKDRAQDGRFTFRAGETDIEIRTSILPGPYGESASLRILNPKTIGLNFENLGMNPVFLEIMDRELKKPNGMILTTGPTGSGKTTTLYAFLKKIKGPDIKIITIEDPIEYHIQGITQTQVDPGRGYDFTKGLRSVLRQDPDAILIGEIRDLETAETALRAALTGHLVFSTLHTNDAPGVIPRLIDLGAKPPIIAPAINIAMAQRLVRQLCKYCRKEKKPDSKEKKMIEENLEKIPAKYKKEISREFAVFEPAGCEKCVAGYKGRIGIFEAILIDNEVEKLIMKGPSEADMREFLKKQEMLTMFEDGILKILKGLTSFEEVVRVVGV</sequence>
<dbReference type="InterPro" id="IPR027417">
    <property type="entry name" value="P-loop_NTPase"/>
</dbReference>
<dbReference type="GO" id="GO:0016887">
    <property type="term" value="F:ATP hydrolysis activity"/>
    <property type="evidence" value="ECO:0007669"/>
    <property type="project" value="TreeGrafter"/>
</dbReference>
<evidence type="ECO:0000256" key="2">
    <source>
        <dbReference type="ARBA" id="ARBA00022741"/>
    </source>
</evidence>
<reference evidence="5 6" key="1">
    <citation type="journal article" date="2016" name="Nat. Commun.">
        <title>Thousands of microbial genomes shed light on interconnected biogeochemical processes in an aquifer system.</title>
        <authorList>
            <person name="Anantharaman K."/>
            <person name="Brown C.T."/>
            <person name="Hug L.A."/>
            <person name="Sharon I."/>
            <person name="Castelle C.J."/>
            <person name="Probst A.J."/>
            <person name="Thomas B.C."/>
            <person name="Singh A."/>
            <person name="Wilkins M.J."/>
            <person name="Karaoz U."/>
            <person name="Brodie E.L."/>
            <person name="Williams K.H."/>
            <person name="Hubbard S.S."/>
            <person name="Banfield J.F."/>
        </authorList>
    </citation>
    <scope>NUCLEOTIDE SEQUENCE [LARGE SCALE GENOMIC DNA]</scope>
</reference>
<dbReference type="Pfam" id="PF00437">
    <property type="entry name" value="T2SSE"/>
    <property type="match status" value="1"/>
</dbReference>
<keyword evidence="2" id="KW-0547">Nucleotide-binding</keyword>
<dbReference type="SMART" id="SM00382">
    <property type="entry name" value="AAA"/>
    <property type="match status" value="1"/>
</dbReference>
<dbReference type="Gene3D" id="3.30.450.90">
    <property type="match status" value="1"/>
</dbReference>
<dbReference type="InterPro" id="IPR003593">
    <property type="entry name" value="AAA+_ATPase"/>
</dbReference>
<dbReference type="Proteomes" id="UP000176787">
    <property type="component" value="Unassembled WGS sequence"/>
</dbReference>
<dbReference type="GO" id="GO:0005886">
    <property type="term" value="C:plasma membrane"/>
    <property type="evidence" value="ECO:0007669"/>
    <property type="project" value="TreeGrafter"/>
</dbReference>
<evidence type="ECO:0000256" key="1">
    <source>
        <dbReference type="ARBA" id="ARBA00006611"/>
    </source>
</evidence>
<gene>
    <name evidence="5" type="ORF">A3H02_00940</name>
</gene>
<evidence type="ECO:0000256" key="3">
    <source>
        <dbReference type="ARBA" id="ARBA00022840"/>
    </source>
</evidence>
<evidence type="ECO:0000313" key="5">
    <source>
        <dbReference type="EMBL" id="OGZ32318.1"/>
    </source>
</evidence>
<keyword evidence="3" id="KW-0067">ATP-binding</keyword>
<accession>A0A1G2F408</accession>
<dbReference type="PANTHER" id="PTHR30258:SF2">
    <property type="entry name" value="COMG OPERON PROTEIN 1"/>
    <property type="match status" value="1"/>
</dbReference>
<dbReference type="InterPro" id="IPR001482">
    <property type="entry name" value="T2SS/T4SS_dom"/>
</dbReference>
<comment type="similarity">
    <text evidence="1">Belongs to the GSP E family.</text>
</comment>
<dbReference type="PROSITE" id="PS00662">
    <property type="entry name" value="T2SP_E"/>
    <property type="match status" value="1"/>
</dbReference>
<dbReference type="STRING" id="1801726.A3H02_00940"/>
<evidence type="ECO:0000259" key="4">
    <source>
        <dbReference type="PROSITE" id="PS00662"/>
    </source>
</evidence>